<dbReference type="InterPro" id="IPR022751">
    <property type="entry name" value="Alpha_mannosyltransferase"/>
</dbReference>
<evidence type="ECO:0000313" key="14">
    <source>
        <dbReference type="Proteomes" id="UP001162031"/>
    </source>
</evidence>
<keyword evidence="4" id="KW-0808">Transferase</keyword>
<comment type="subcellular location">
    <subcellularLocation>
        <location evidence="10">Endomembrane system</location>
        <topology evidence="10">Single-pass membrane protein</topology>
    </subcellularLocation>
    <subcellularLocation>
        <location evidence="1">Golgi apparatus membrane</location>
    </subcellularLocation>
    <subcellularLocation>
        <location evidence="2">Membrane</location>
        <topology evidence="2">Single-pass type II membrane protein</topology>
    </subcellularLocation>
</comment>
<keyword evidence="5 12" id="KW-0812">Transmembrane</keyword>
<evidence type="ECO:0000256" key="10">
    <source>
        <dbReference type="ARBA" id="ARBA00037847"/>
    </source>
</evidence>
<evidence type="ECO:0000256" key="6">
    <source>
        <dbReference type="ARBA" id="ARBA00022968"/>
    </source>
</evidence>
<evidence type="ECO:0000256" key="8">
    <source>
        <dbReference type="ARBA" id="ARBA00023034"/>
    </source>
</evidence>
<evidence type="ECO:0008006" key="15">
    <source>
        <dbReference type="Google" id="ProtNLM"/>
    </source>
</evidence>
<dbReference type="GO" id="GO:0000026">
    <property type="term" value="F:alpha-1,2-mannosyltransferase activity"/>
    <property type="evidence" value="ECO:0007669"/>
    <property type="project" value="TreeGrafter"/>
</dbReference>
<dbReference type="Pfam" id="PF11051">
    <property type="entry name" value="Mannosyl_trans3"/>
    <property type="match status" value="1"/>
</dbReference>
<dbReference type="GO" id="GO:0000139">
    <property type="term" value="C:Golgi membrane"/>
    <property type="evidence" value="ECO:0007669"/>
    <property type="project" value="UniProtKB-SubCell"/>
</dbReference>
<gene>
    <name evidence="13" type="ORF">HBR001_LOCUS5161</name>
</gene>
<feature type="region of interest" description="Disordered" evidence="11">
    <location>
        <begin position="1"/>
        <end position="20"/>
    </location>
</feature>
<dbReference type="Proteomes" id="UP001162031">
    <property type="component" value="Unassembled WGS sequence"/>
</dbReference>
<dbReference type="GO" id="GO:0046354">
    <property type="term" value="P:mannan biosynthetic process"/>
    <property type="evidence" value="ECO:0007669"/>
    <property type="project" value="TreeGrafter"/>
</dbReference>
<keyword evidence="9 12" id="KW-0472">Membrane</keyword>
<evidence type="ECO:0000313" key="13">
    <source>
        <dbReference type="EMBL" id="CAI5731358.1"/>
    </source>
</evidence>
<dbReference type="InterPro" id="IPR029044">
    <property type="entry name" value="Nucleotide-diphossugar_trans"/>
</dbReference>
<proteinExistence type="inferred from homology"/>
<dbReference type="AlphaFoldDB" id="A0AAV0U6Q4"/>
<name>A0AAV0U6Q4_HYABA</name>
<keyword evidence="7 12" id="KW-1133">Transmembrane helix</keyword>
<dbReference type="Gene3D" id="3.90.550.10">
    <property type="entry name" value="Spore Coat Polysaccharide Biosynthesis Protein SpsA, Chain A"/>
    <property type="match status" value="1"/>
</dbReference>
<comment type="similarity">
    <text evidence="3">Belongs to the MNN1/MNT family.</text>
</comment>
<dbReference type="SUPFAM" id="SSF53448">
    <property type="entry name" value="Nucleotide-diphospho-sugar transferases"/>
    <property type="match status" value="1"/>
</dbReference>
<evidence type="ECO:0000256" key="2">
    <source>
        <dbReference type="ARBA" id="ARBA00004606"/>
    </source>
</evidence>
<reference evidence="13" key="1">
    <citation type="submission" date="2022-12" db="EMBL/GenBank/DDBJ databases">
        <authorList>
            <person name="Webb A."/>
        </authorList>
    </citation>
    <scope>NUCLEOTIDE SEQUENCE</scope>
    <source>
        <strain evidence="13">Hp1</strain>
    </source>
</reference>
<dbReference type="EMBL" id="CANTFL010001097">
    <property type="protein sequence ID" value="CAI5731358.1"/>
    <property type="molecule type" value="Genomic_DNA"/>
</dbReference>
<evidence type="ECO:0000256" key="5">
    <source>
        <dbReference type="ARBA" id="ARBA00022692"/>
    </source>
</evidence>
<protein>
    <recommendedName>
        <fullName evidence="15">Nucleotide-diphospho-sugar transferase</fullName>
    </recommendedName>
</protein>
<dbReference type="PANTHER" id="PTHR31646">
    <property type="entry name" value="ALPHA-1,2-MANNOSYLTRANSFERASE MNN2"/>
    <property type="match status" value="1"/>
</dbReference>
<comment type="caution">
    <text evidence="13">The sequence shown here is derived from an EMBL/GenBank/DDBJ whole genome shotgun (WGS) entry which is preliminary data.</text>
</comment>
<keyword evidence="14" id="KW-1185">Reference proteome</keyword>
<keyword evidence="8" id="KW-0333">Golgi apparatus</keyword>
<keyword evidence="6" id="KW-0735">Signal-anchor</keyword>
<dbReference type="PANTHER" id="PTHR31646:SF1">
    <property type="entry name" value="ALPHA-1,2-MANNOSYLTRANSFERASE MNN2"/>
    <property type="match status" value="1"/>
</dbReference>
<evidence type="ECO:0000256" key="4">
    <source>
        <dbReference type="ARBA" id="ARBA00022679"/>
    </source>
</evidence>
<evidence type="ECO:0000256" key="1">
    <source>
        <dbReference type="ARBA" id="ARBA00004394"/>
    </source>
</evidence>
<evidence type="ECO:0000256" key="7">
    <source>
        <dbReference type="ARBA" id="ARBA00022989"/>
    </source>
</evidence>
<evidence type="ECO:0000256" key="9">
    <source>
        <dbReference type="ARBA" id="ARBA00023136"/>
    </source>
</evidence>
<evidence type="ECO:0000256" key="3">
    <source>
        <dbReference type="ARBA" id="ARBA00009105"/>
    </source>
</evidence>
<evidence type="ECO:0000256" key="11">
    <source>
        <dbReference type="SAM" id="MobiDB-lite"/>
    </source>
</evidence>
<accession>A0AAV0U6Q4</accession>
<feature type="transmembrane region" description="Helical" evidence="12">
    <location>
        <begin position="52"/>
        <end position="74"/>
    </location>
</feature>
<evidence type="ECO:0000256" key="12">
    <source>
        <dbReference type="SAM" id="Phobius"/>
    </source>
</evidence>
<sequence length="594" mass="66968">MAASTLKRQDAAVRPLDGRPAALTLAPRPLSLAPSPVKRPSPASDSRSWKRLWALFSVACLLCLACLTTLHNAVAHTTAANRYTSSGLLAPWRSPRVLAKLQQLSHMFTAVDASTVKRRETQLQLAQLGDYECLAWRQTTNCTPQGDPEAHNDRNCSSVVPSGVSGYCEVRHRSTGDVARVLSMHCASLRPGVHFTCGMFQSLLAYSILSTDYEHDANFSYARNQQRFRAANALPVAASPLSGDEPTAAALSFERGIVLVVYEKLLLGAYVSVRSLRAMGCTLPIEMWYDPRETDVGHPLVQLLVRELHVGLRVLDDPRATTFYTKLYAVFYSAFDQVLLLDADNFAVRDPTYLFDAPEFVHTGAMFWPDYWRPGNTIFNIQETSFVWEFFGLTYTDAFEQESGQVLIDRRRHYKALNVLMYYGFSLPRAFEDLRLVWGDKDLFRFAWLKTKSPFYMSPRPPGAAGTKHPDYDLFCGVTMVQYDAAGRVLFLHRNTEKLTDANNRILWTHVQQFKRSLPVSEYYVRGANGGKVFPQFKRCFGKDVHYEKLFTLKPLSAFSFEHLEDDLLRYTAAGAEVLRLAGYHNETISEGAD</sequence>
<organism evidence="13 14">
    <name type="scientific">Hyaloperonospora brassicae</name>
    <name type="common">Brassica downy mildew</name>
    <name type="synonym">Peronospora brassicae</name>
    <dbReference type="NCBI Taxonomy" id="162125"/>
    <lineage>
        <taxon>Eukaryota</taxon>
        <taxon>Sar</taxon>
        <taxon>Stramenopiles</taxon>
        <taxon>Oomycota</taxon>
        <taxon>Peronosporomycetes</taxon>
        <taxon>Peronosporales</taxon>
        <taxon>Peronosporaceae</taxon>
        <taxon>Hyaloperonospora</taxon>
    </lineage>
</organism>